<protein>
    <recommendedName>
        <fullName evidence="6">Carbohydrate kinase FGGY N-terminal domain-containing protein</fullName>
    </recommendedName>
</protein>
<feature type="domain" description="Carbohydrate kinase FGGY N-terminal" evidence="6">
    <location>
        <begin position="38"/>
        <end position="267"/>
    </location>
</feature>
<dbReference type="PANTHER" id="PTHR43095">
    <property type="entry name" value="SUGAR KINASE"/>
    <property type="match status" value="1"/>
</dbReference>
<evidence type="ECO:0000313" key="8">
    <source>
        <dbReference type="Proteomes" id="UP000321034"/>
    </source>
</evidence>
<comment type="caution">
    <text evidence="7">The sequence shown here is derived from an EMBL/GenBank/DDBJ whole genome shotgun (WGS) entry which is preliminary data.</text>
</comment>
<feature type="region of interest" description="Disordered" evidence="5">
    <location>
        <begin position="1"/>
        <end position="31"/>
    </location>
</feature>
<accession>A0A5C8HVZ9</accession>
<dbReference type="InterPro" id="IPR050406">
    <property type="entry name" value="FGGY_Carb_Kinase"/>
</dbReference>
<dbReference type="AlphaFoldDB" id="A0A5C8HVZ9"/>
<dbReference type="InterPro" id="IPR043129">
    <property type="entry name" value="ATPase_NBD"/>
</dbReference>
<evidence type="ECO:0000256" key="4">
    <source>
        <dbReference type="ARBA" id="ARBA00022777"/>
    </source>
</evidence>
<evidence type="ECO:0000256" key="1">
    <source>
        <dbReference type="ARBA" id="ARBA00009156"/>
    </source>
</evidence>
<evidence type="ECO:0000256" key="5">
    <source>
        <dbReference type="SAM" id="MobiDB-lite"/>
    </source>
</evidence>
<dbReference type="InterPro" id="IPR018484">
    <property type="entry name" value="FGGY_N"/>
</dbReference>
<sequence length="475" mass="49414">MVVDDATTARSASSAGRRPWGAPGRSGHVSAGSRVPVACGVDVGSTNSKVIAIDESGAVVARASRPTPRDAVDLSVKVDRLFDAVEEMVIEVCGEIFEVHAICVAGVGEDGVLVDDGLGVLTPALTWFDPRRQDLFRALRPQLVDDETFDSETDPVRTVVGWAWARTHETAGRARSWLALTDLAACRWAARPFFSDTLASRTAAWRSSDRVWAVDRVAATLGSPELLPPVVATGEIVGPLDSPTLRAAGVIAGDAITVAGGHDHPIAGWGVQQIVPGAILDSMGTAEVVVAQAPGMPVVRGEHVDVAPGIRSDGRTLLRVEELARNVQWASQDADVAAEVRALLEGAAEPLPLWDSGYFVPGERGGGAPSYSPDAPRDPRARASAVLGALAVAGRDAVDAVSAGMPDRGEVRLAGGWVRSPGWIEIKSAVHGLRAAPILEPEVTAVGAALLAATARGWRPDAVVSLGGFTASMLG</sequence>
<proteinExistence type="inferred from homology"/>
<dbReference type="EMBL" id="VRSV01000002">
    <property type="protein sequence ID" value="TXK10259.1"/>
    <property type="molecule type" value="Genomic_DNA"/>
</dbReference>
<dbReference type="CDD" id="cd07773">
    <property type="entry name" value="ASKHA_NBD_FGGY_FK"/>
    <property type="match status" value="1"/>
</dbReference>
<name>A0A5C8HVZ9_9MICO</name>
<dbReference type="Pfam" id="PF00370">
    <property type="entry name" value="FGGY_N"/>
    <property type="match status" value="1"/>
</dbReference>
<keyword evidence="2" id="KW-0119">Carbohydrate metabolism</keyword>
<dbReference type="GO" id="GO:0042732">
    <property type="term" value="P:D-xylose metabolic process"/>
    <property type="evidence" value="ECO:0007669"/>
    <property type="project" value="UniProtKB-KW"/>
</dbReference>
<feature type="compositionally biased region" description="Low complexity" evidence="5">
    <location>
        <begin position="9"/>
        <end position="18"/>
    </location>
</feature>
<dbReference type="Proteomes" id="UP000321034">
    <property type="component" value="Unassembled WGS sequence"/>
</dbReference>
<dbReference type="OrthoDB" id="9782710at2"/>
<evidence type="ECO:0000256" key="3">
    <source>
        <dbReference type="ARBA" id="ARBA00022679"/>
    </source>
</evidence>
<keyword evidence="8" id="KW-1185">Reference proteome</keyword>
<gene>
    <name evidence="7" type="ORF">FVP77_15545</name>
</gene>
<evidence type="ECO:0000259" key="6">
    <source>
        <dbReference type="Pfam" id="PF00370"/>
    </source>
</evidence>
<keyword evidence="2" id="KW-0859">Xylose metabolism</keyword>
<dbReference type="SUPFAM" id="SSF53067">
    <property type="entry name" value="Actin-like ATPase domain"/>
    <property type="match status" value="2"/>
</dbReference>
<dbReference type="PANTHER" id="PTHR43095:SF5">
    <property type="entry name" value="XYLULOSE KINASE"/>
    <property type="match status" value="1"/>
</dbReference>
<keyword evidence="3" id="KW-0808">Transferase</keyword>
<dbReference type="Gene3D" id="3.30.420.40">
    <property type="match status" value="2"/>
</dbReference>
<organism evidence="7 8">
    <name type="scientific">Microbacterium hatanonis</name>
    <dbReference type="NCBI Taxonomy" id="404366"/>
    <lineage>
        <taxon>Bacteria</taxon>
        <taxon>Bacillati</taxon>
        <taxon>Actinomycetota</taxon>
        <taxon>Actinomycetes</taxon>
        <taxon>Micrococcales</taxon>
        <taxon>Microbacteriaceae</taxon>
        <taxon>Microbacterium</taxon>
    </lineage>
</organism>
<reference evidence="7 8" key="1">
    <citation type="submission" date="2019-08" db="EMBL/GenBank/DDBJ databases">
        <authorList>
            <person name="Dong K."/>
        </authorList>
    </citation>
    <scope>NUCLEOTIDE SEQUENCE [LARGE SCALE GENOMIC DNA]</scope>
    <source>
        <strain evidence="7 8">JCM14558</strain>
    </source>
</reference>
<comment type="similarity">
    <text evidence="1">Belongs to the FGGY kinase family.</text>
</comment>
<evidence type="ECO:0000313" key="7">
    <source>
        <dbReference type="EMBL" id="TXK10259.1"/>
    </source>
</evidence>
<dbReference type="GO" id="GO:0016301">
    <property type="term" value="F:kinase activity"/>
    <property type="evidence" value="ECO:0007669"/>
    <property type="project" value="UniProtKB-KW"/>
</dbReference>
<keyword evidence="4" id="KW-0418">Kinase</keyword>
<evidence type="ECO:0000256" key="2">
    <source>
        <dbReference type="ARBA" id="ARBA00022629"/>
    </source>
</evidence>